<organism evidence="1 2">
    <name type="scientific">Sistotremastrum suecicum HHB10207 ss-3</name>
    <dbReference type="NCBI Taxonomy" id="1314776"/>
    <lineage>
        <taxon>Eukaryota</taxon>
        <taxon>Fungi</taxon>
        <taxon>Dikarya</taxon>
        <taxon>Basidiomycota</taxon>
        <taxon>Agaricomycotina</taxon>
        <taxon>Agaricomycetes</taxon>
        <taxon>Sistotremastrales</taxon>
        <taxon>Sistotremastraceae</taxon>
        <taxon>Sistotremastrum</taxon>
    </lineage>
</organism>
<accession>A0A165XH32</accession>
<dbReference type="EMBL" id="KV428372">
    <property type="protein sequence ID" value="KZT32186.1"/>
    <property type="molecule type" value="Genomic_DNA"/>
</dbReference>
<evidence type="ECO:0000313" key="2">
    <source>
        <dbReference type="Proteomes" id="UP000076798"/>
    </source>
</evidence>
<dbReference type="AlphaFoldDB" id="A0A165XH32"/>
<keyword evidence="2" id="KW-1185">Reference proteome</keyword>
<gene>
    <name evidence="1" type="ORF">SISSUDRAFT_569797</name>
</gene>
<protein>
    <submittedName>
        <fullName evidence="1">Uncharacterized protein</fullName>
    </submittedName>
</protein>
<dbReference type="Proteomes" id="UP000076798">
    <property type="component" value="Unassembled WGS sequence"/>
</dbReference>
<sequence length="145" mass="16504">MPRNVLIRRSRSSRVIECVEVENPRAVKSLAHHATLSSTSASSRFKSLPHPSPLPRALDGVHELRDRERNEAILVGLHVGQICLATDLLPHNYPPIYVHVPRRTRGPSNIILDVKRKRRKCGDRLMRWIPCLPNQVRSPCSPITY</sequence>
<name>A0A165XH32_9AGAM</name>
<reference evidence="1 2" key="1">
    <citation type="journal article" date="2016" name="Mol. Biol. Evol.">
        <title>Comparative Genomics of Early-Diverging Mushroom-Forming Fungi Provides Insights into the Origins of Lignocellulose Decay Capabilities.</title>
        <authorList>
            <person name="Nagy L.G."/>
            <person name="Riley R."/>
            <person name="Tritt A."/>
            <person name="Adam C."/>
            <person name="Daum C."/>
            <person name="Floudas D."/>
            <person name="Sun H."/>
            <person name="Yadav J.S."/>
            <person name="Pangilinan J."/>
            <person name="Larsson K.H."/>
            <person name="Matsuura K."/>
            <person name="Barry K."/>
            <person name="Labutti K."/>
            <person name="Kuo R."/>
            <person name="Ohm R.A."/>
            <person name="Bhattacharya S.S."/>
            <person name="Shirouzu T."/>
            <person name="Yoshinaga Y."/>
            <person name="Martin F.M."/>
            <person name="Grigoriev I.V."/>
            <person name="Hibbett D.S."/>
        </authorList>
    </citation>
    <scope>NUCLEOTIDE SEQUENCE [LARGE SCALE GENOMIC DNA]</scope>
    <source>
        <strain evidence="1 2">HHB10207 ss-3</strain>
    </source>
</reference>
<proteinExistence type="predicted"/>
<evidence type="ECO:0000313" key="1">
    <source>
        <dbReference type="EMBL" id="KZT32186.1"/>
    </source>
</evidence>